<dbReference type="OrthoDB" id="9785673at2"/>
<dbReference type="Pfam" id="PF22435">
    <property type="entry name" value="MRM3-like_sub_bind"/>
    <property type="match status" value="1"/>
</dbReference>
<evidence type="ECO:0000256" key="1">
    <source>
        <dbReference type="ARBA" id="ARBA00007228"/>
    </source>
</evidence>
<dbReference type="CDD" id="cd18095">
    <property type="entry name" value="SpoU-like_rRNA-MTase"/>
    <property type="match status" value="1"/>
</dbReference>
<dbReference type="AlphaFoldDB" id="A0A415PJP9"/>
<dbReference type="EMBL" id="QRPK01000014">
    <property type="protein sequence ID" value="RHM13002.1"/>
    <property type="molecule type" value="Genomic_DNA"/>
</dbReference>
<dbReference type="InterPro" id="IPR029028">
    <property type="entry name" value="Alpha/beta_knot_MTases"/>
</dbReference>
<comment type="caution">
    <text evidence="7">The sequence shown here is derived from an EMBL/GenBank/DDBJ whole genome shotgun (WGS) entry which is preliminary data.</text>
</comment>
<evidence type="ECO:0000313" key="7">
    <source>
        <dbReference type="EMBL" id="RHM13002.1"/>
    </source>
</evidence>
<accession>A0A415PJP9</accession>
<dbReference type="RefSeq" id="WP_118365450.1">
    <property type="nucleotide sequence ID" value="NZ_CAUFDR010000081.1"/>
</dbReference>
<dbReference type="InterPro" id="IPR001537">
    <property type="entry name" value="SpoU_MeTrfase"/>
</dbReference>
<dbReference type="Gene3D" id="3.40.1280.10">
    <property type="match status" value="1"/>
</dbReference>
<comment type="similarity">
    <text evidence="1">Belongs to the class IV-like SAM-binding methyltransferase superfamily. RNA methyltransferase TrmH family.</text>
</comment>
<reference evidence="6" key="2">
    <citation type="submission" date="2021-02" db="EMBL/GenBank/DDBJ databases">
        <title>Infant gut strain persistence is associated with maternal origin, phylogeny, and functional potential including surface adhesion and iron acquisition.</title>
        <authorList>
            <person name="Lou Y.C."/>
        </authorList>
    </citation>
    <scope>NUCLEOTIDE SEQUENCE</scope>
    <source>
        <strain evidence="6">L3_108_103G1_dasL3_108_103G1_concoct_2</strain>
    </source>
</reference>
<dbReference type="Proteomes" id="UP000753219">
    <property type="component" value="Unassembled WGS sequence"/>
</dbReference>
<feature type="domain" description="MRM3-like substrate binding" evidence="5">
    <location>
        <begin position="9"/>
        <end position="79"/>
    </location>
</feature>
<reference evidence="7 8" key="1">
    <citation type="submission" date="2018-08" db="EMBL/GenBank/DDBJ databases">
        <title>A genome reference for cultivated species of the human gut microbiota.</title>
        <authorList>
            <person name="Zou Y."/>
            <person name="Xue W."/>
            <person name="Luo G."/>
        </authorList>
    </citation>
    <scope>NUCLEOTIDE SEQUENCE [LARGE SCALE GENOMIC DNA]</scope>
    <source>
        <strain evidence="7 8">AF35-6BH</strain>
    </source>
</reference>
<protein>
    <submittedName>
        <fullName evidence="7">RNA methyltransferase</fullName>
    </submittedName>
</protein>
<sequence length="244" mass="27377">MEKIVSKTNARVKKWAKYKEKKYRDSDRCFLVEGEHLLEEAIRAKLLDCILVEEGHTYDTGAYPCYEVSSMIMRKLSDSVSGTWLIGVCHMPCPMDFVMGEKVILLDDVQDPGNVGTILRSAYSFGFDTVVLSRHCADVYSDKVIRSTQGALFHMQVIRTDLSQIIDQLKEKKIPVIGTALENASAMSTIEVVDRVALLFGNEGNGVSKELLAKCDETMYIEMHAFESLNVAVAAGIAMYKFRR</sequence>
<evidence type="ECO:0000313" key="8">
    <source>
        <dbReference type="Proteomes" id="UP000284868"/>
    </source>
</evidence>
<dbReference type="Proteomes" id="UP000284868">
    <property type="component" value="Unassembled WGS sequence"/>
</dbReference>
<dbReference type="InterPro" id="IPR051259">
    <property type="entry name" value="rRNA_Methyltransferase"/>
</dbReference>
<dbReference type="GO" id="GO:0032259">
    <property type="term" value="P:methylation"/>
    <property type="evidence" value="ECO:0007669"/>
    <property type="project" value="UniProtKB-KW"/>
</dbReference>
<dbReference type="GO" id="GO:0006396">
    <property type="term" value="P:RNA processing"/>
    <property type="evidence" value="ECO:0007669"/>
    <property type="project" value="InterPro"/>
</dbReference>
<dbReference type="InterPro" id="IPR029026">
    <property type="entry name" value="tRNA_m1G_MTases_N"/>
</dbReference>
<gene>
    <name evidence="7" type="ORF">DWZ83_04340</name>
    <name evidence="6" type="ORF">KHZ85_08745</name>
</gene>
<dbReference type="GO" id="GO:0008173">
    <property type="term" value="F:RNA methyltransferase activity"/>
    <property type="evidence" value="ECO:0007669"/>
    <property type="project" value="InterPro"/>
</dbReference>
<dbReference type="EMBL" id="JAGZMZ010000026">
    <property type="protein sequence ID" value="MBS4884834.1"/>
    <property type="molecule type" value="Genomic_DNA"/>
</dbReference>
<evidence type="ECO:0000256" key="3">
    <source>
        <dbReference type="ARBA" id="ARBA00022679"/>
    </source>
</evidence>
<organism evidence="7 8">
    <name type="scientific">Amedibacillus dolichus</name>
    <dbReference type="NCBI Taxonomy" id="31971"/>
    <lineage>
        <taxon>Bacteria</taxon>
        <taxon>Bacillati</taxon>
        <taxon>Bacillota</taxon>
        <taxon>Erysipelotrichia</taxon>
        <taxon>Erysipelotrichales</taxon>
        <taxon>Erysipelotrichaceae</taxon>
        <taxon>Amedibacillus</taxon>
    </lineage>
</organism>
<feature type="domain" description="tRNA/rRNA methyltransferase SpoU type" evidence="4">
    <location>
        <begin position="103"/>
        <end position="240"/>
    </location>
</feature>
<dbReference type="PANTHER" id="PTHR43191:SF2">
    <property type="entry name" value="RRNA METHYLTRANSFERASE 3, MITOCHONDRIAL"/>
    <property type="match status" value="1"/>
</dbReference>
<keyword evidence="3 7" id="KW-0808">Transferase</keyword>
<evidence type="ECO:0000313" key="6">
    <source>
        <dbReference type="EMBL" id="MBS4884834.1"/>
    </source>
</evidence>
<dbReference type="PANTHER" id="PTHR43191">
    <property type="entry name" value="RRNA METHYLTRANSFERASE 3"/>
    <property type="match status" value="1"/>
</dbReference>
<dbReference type="Pfam" id="PF00588">
    <property type="entry name" value="SpoU_methylase"/>
    <property type="match status" value="1"/>
</dbReference>
<evidence type="ECO:0000259" key="5">
    <source>
        <dbReference type="Pfam" id="PF22435"/>
    </source>
</evidence>
<keyword evidence="2 7" id="KW-0489">Methyltransferase</keyword>
<dbReference type="SUPFAM" id="SSF55315">
    <property type="entry name" value="L30e-like"/>
    <property type="match status" value="1"/>
</dbReference>
<dbReference type="GO" id="GO:0003723">
    <property type="term" value="F:RNA binding"/>
    <property type="evidence" value="ECO:0007669"/>
    <property type="project" value="InterPro"/>
</dbReference>
<dbReference type="InterPro" id="IPR029064">
    <property type="entry name" value="Ribosomal_eL30-like_sf"/>
</dbReference>
<proteinExistence type="inferred from homology"/>
<evidence type="ECO:0000256" key="2">
    <source>
        <dbReference type="ARBA" id="ARBA00022603"/>
    </source>
</evidence>
<dbReference type="Gene3D" id="3.30.1330.30">
    <property type="match status" value="1"/>
</dbReference>
<keyword evidence="8" id="KW-1185">Reference proteome</keyword>
<evidence type="ECO:0000259" key="4">
    <source>
        <dbReference type="Pfam" id="PF00588"/>
    </source>
</evidence>
<dbReference type="InterPro" id="IPR053888">
    <property type="entry name" value="MRM3-like_sub_bind"/>
</dbReference>
<name>A0A415PJP9_9FIRM</name>
<dbReference type="SUPFAM" id="SSF75217">
    <property type="entry name" value="alpha/beta knot"/>
    <property type="match status" value="1"/>
</dbReference>